<proteinExistence type="predicted"/>
<evidence type="ECO:0000313" key="2">
    <source>
        <dbReference type="Proteomes" id="UP001352263"/>
    </source>
</evidence>
<reference evidence="1 2" key="1">
    <citation type="submission" date="2023-10" db="EMBL/GenBank/DDBJ databases">
        <title>Noviherbaspirillum sp. CPCC 100848 genome assembly.</title>
        <authorList>
            <person name="Li X.Y."/>
            <person name="Fang X.M."/>
        </authorList>
    </citation>
    <scope>NUCLEOTIDE SEQUENCE [LARGE SCALE GENOMIC DNA]</scope>
    <source>
        <strain evidence="1 2">CPCC 100848</strain>
    </source>
</reference>
<protein>
    <recommendedName>
        <fullName evidence="3">ABM domain-containing protein</fullName>
    </recommendedName>
</protein>
<comment type="caution">
    <text evidence="1">The sequence shown here is derived from an EMBL/GenBank/DDBJ whole genome shotgun (WGS) entry which is preliminary data.</text>
</comment>
<organism evidence="1 2">
    <name type="scientific">Noviherbaspirillum album</name>
    <dbReference type="NCBI Taxonomy" id="3080276"/>
    <lineage>
        <taxon>Bacteria</taxon>
        <taxon>Pseudomonadati</taxon>
        <taxon>Pseudomonadota</taxon>
        <taxon>Betaproteobacteria</taxon>
        <taxon>Burkholderiales</taxon>
        <taxon>Oxalobacteraceae</taxon>
        <taxon>Noviherbaspirillum</taxon>
    </lineage>
</organism>
<evidence type="ECO:0008006" key="3">
    <source>
        <dbReference type="Google" id="ProtNLM"/>
    </source>
</evidence>
<sequence>MQKENHFDINAAGEDRLDEAGPVVLVSTIAPQAGRTIELLYGEVAAMYRCAEPGSGILSTRLYHSLCGDGVMLVQTFDSMRHYREWSESSDGRFAMERLRGMAERVNQSFYRLFYRD</sequence>
<accession>A0ABU6JDF2</accession>
<dbReference type="RefSeq" id="WP_326508357.1">
    <property type="nucleotide sequence ID" value="NZ_JAWIIV010000020.1"/>
</dbReference>
<dbReference type="Proteomes" id="UP001352263">
    <property type="component" value="Unassembled WGS sequence"/>
</dbReference>
<keyword evidence="2" id="KW-1185">Reference proteome</keyword>
<gene>
    <name evidence="1" type="ORF">RY831_21115</name>
</gene>
<evidence type="ECO:0000313" key="1">
    <source>
        <dbReference type="EMBL" id="MEC4721673.1"/>
    </source>
</evidence>
<dbReference type="EMBL" id="JAWIIV010000020">
    <property type="protein sequence ID" value="MEC4721673.1"/>
    <property type="molecule type" value="Genomic_DNA"/>
</dbReference>
<name>A0ABU6JDF2_9BURK</name>